<dbReference type="EMBL" id="JAEPRC010000394">
    <property type="protein sequence ID" value="KAG2198240.1"/>
    <property type="molecule type" value="Genomic_DNA"/>
</dbReference>
<dbReference type="Proteomes" id="UP000650833">
    <property type="component" value="Unassembled WGS sequence"/>
</dbReference>
<gene>
    <name evidence="1" type="ORF">INT46_009019</name>
</gene>
<dbReference type="AlphaFoldDB" id="A0A8H7QUX7"/>
<protein>
    <submittedName>
        <fullName evidence="1">Uncharacterized protein</fullName>
    </submittedName>
</protein>
<dbReference type="InterPro" id="IPR004242">
    <property type="entry name" value="Transposase_21"/>
</dbReference>
<keyword evidence="2" id="KW-1185">Reference proteome</keyword>
<comment type="caution">
    <text evidence="1">The sequence shown here is derived from an EMBL/GenBank/DDBJ whole genome shotgun (WGS) entry which is preliminary data.</text>
</comment>
<organism evidence="1 2">
    <name type="scientific">Mucor plumbeus</name>
    <dbReference type="NCBI Taxonomy" id="97098"/>
    <lineage>
        <taxon>Eukaryota</taxon>
        <taxon>Fungi</taxon>
        <taxon>Fungi incertae sedis</taxon>
        <taxon>Mucoromycota</taxon>
        <taxon>Mucoromycotina</taxon>
        <taxon>Mucoromycetes</taxon>
        <taxon>Mucorales</taxon>
        <taxon>Mucorineae</taxon>
        <taxon>Mucoraceae</taxon>
        <taxon>Mucor</taxon>
    </lineage>
</organism>
<name>A0A8H7QUX7_9FUNG</name>
<proteinExistence type="predicted"/>
<dbReference type="OrthoDB" id="2289822at2759"/>
<evidence type="ECO:0000313" key="2">
    <source>
        <dbReference type="Proteomes" id="UP000650833"/>
    </source>
</evidence>
<accession>A0A8H7QUX7</accession>
<reference evidence="1" key="1">
    <citation type="submission" date="2020-12" db="EMBL/GenBank/DDBJ databases">
        <title>Metabolic potential, ecology and presence of endohyphal bacteria is reflected in genomic diversity of Mucoromycotina.</title>
        <authorList>
            <person name="Muszewska A."/>
            <person name="Okrasinska A."/>
            <person name="Steczkiewicz K."/>
            <person name="Drgas O."/>
            <person name="Orlowska M."/>
            <person name="Perlinska-Lenart U."/>
            <person name="Aleksandrzak-Piekarczyk T."/>
            <person name="Szatraj K."/>
            <person name="Zielenkiewicz U."/>
            <person name="Pilsyk S."/>
            <person name="Malc E."/>
            <person name="Mieczkowski P."/>
            <person name="Kruszewska J.S."/>
            <person name="Biernat P."/>
            <person name="Pawlowska J."/>
        </authorList>
    </citation>
    <scope>NUCLEOTIDE SEQUENCE</scope>
    <source>
        <strain evidence="1">CBS 226.32</strain>
    </source>
</reference>
<evidence type="ECO:0000313" key="1">
    <source>
        <dbReference type="EMBL" id="KAG2198240.1"/>
    </source>
</evidence>
<dbReference type="Pfam" id="PF02992">
    <property type="entry name" value="Transposase_21"/>
    <property type="match status" value="1"/>
</dbReference>
<sequence>MFSPLETVEHDMCKYGCYMYYEGDNTSICPNPKCKKNCYDNESKAFATVKQVSLAEQLALLMSCKTFRNQIQYKSSRHTVYQNNDSGLLKDVFDGELLRSSDDPINGCTNLHLAMYSDGFNPFKRGGVNMNIVMFVIMSLSLELRYKKENILVTSIIPGPKKPFDIHSFLHPIYQDLILLEKQGVVVDCSESIHFSATLEVVIGDIPGCAELCYHVGHMANFGCRLCNIKATSVTTNSRYFSQNTTGLVVERSKDTFVHPELTIGLKGVSHFVLLKRFHGAYYWGLDEMYLWGANLGPKLWTKYLELISQAMQDCQRNVHPNSTDGVFQDIHNKAGHFRSIDRIDFLMYVLPSTVVEALQLQKRDVIQKERKSRTSQMSEIKLRQMETAIDESCRAIVALSKACRLCQKYSLSMDEIDEIKRYIIRHCNGVIE</sequence>